<reference evidence="1" key="1">
    <citation type="journal article" date="2021" name="Proc. Natl. Acad. Sci. U.S.A.">
        <title>A Catalog of Tens of Thousands of Viruses from Human Metagenomes Reveals Hidden Associations with Chronic Diseases.</title>
        <authorList>
            <person name="Tisza M.J."/>
            <person name="Buck C.B."/>
        </authorList>
    </citation>
    <scope>NUCLEOTIDE SEQUENCE</scope>
    <source>
        <strain evidence="1">CtelJ1</strain>
    </source>
</reference>
<accession>A0A8S5V2H3</accession>
<sequence length="244" mass="27583">MTSEEWSREFDILWNNITSNQAPSLNDYEKSVFCTDALENQIISIYRGSVEGMAFESSEELTSYLSRLVKTHEFSQSDGTPPDIPATNYFICTDFMLPDDLWFIVYETANVASGDGSSCWPNGREVDVVPVTHDTLRKTFKNPFKFPNRSRVLRVTKGENDRVSELISDGDVQSYVVRYLRRPKPIILGNISEYGLTVNGYDETASWYDPNNPCELGDNAQRAILMTAVQLAKNTWANTVTASK</sequence>
<protein>
    <submittedName>
        <fullName evidence="1">Uncharacterized protein</fullName>
    </submittedName>
</protein>
<evidence type="ECO:0000313" key="1">
    <source>
        <dbReference type="EMBL" id="DAG00910.1"/>
    </source>
</evidence>
<proteinExistence type="predicted"/>
<dbReference type="InterPro" id="IPR057877">
    <property type="entry name" value="CrAss_Ring_3_4"/>
</dbReference>
<organism evidence="1">
    <name type="scientific">CrAss-like virus sp. ctelJ1</name>
    <dbReference type="NCBI Taxonomy" id="2825838"/>
    <lineage>
        <taxon>Viruses</taxon>
        <taxon>Duplodnaviria</taxon>
        <taxon>Heunggongvirae</taxon>
        <taxon>Uroviricota</taxon>
        <taxon>Caudoviricetes</taxon>
        <taxon>Crassvirales</taxon>
    </lineage>
</organism>
<dbReference type="Pfam" id="PF25710">
    <property type="entry name" value="CrAss_Ring_3_4"/>
    <property type="match status" value="1"/>
</dbReference>
<name>A0A8S5V2H3_9CAUD</name>
<dbReference type="EMBL" id="BK016184">
    <property type="protein sequence ID" value="DAG00910.1"/>
    <property type="molecule type" value="Genomic_DNA"/>
</dbReference>